<keyword evidence="1" id="KW-0812">Transmembrane</keyword>
<dbReference type="InterPro" id="IPR054839">
    <property type="entry name" value="puhB_PGC"/>
</dbReference>
<feature type="transmembrane region" description="Helical" evidence="1">
    <location>
        <begin position="116"/>
        <end position="135"/>
    </location>
</feature>
<reference evidence="3 4" key="1">
    <citation type="submission" date="2015-07" db="EMBL/GenBank/DDBJ databases">
        <authorList>
            <person name="Voget S."/>
            <person name="Dogs M."/>
            <person name="Brinkhoff T.H."/>
            <person name="Daniel R."/>
        </authorList>
    </citation>
    <scope>NUCLEOTIDE SEQUENCE [LARGE SCALE GENOMIC DNA]</scope>
    <source>
        <strain evidence="3 4">B14</strain>
    </source>
</reference>
<keyword evidence="1" id="KW-0472">Membrane</keyword>
<accession>A0ABZ2BP06</accession>
<evidence type="ECO:0000256" key="1">
    <source>
        <dbReference type="SAM" id="Phobius"/>
    </source>
</evidence>
<feature type="transmembrane region" description="Helical" evidence="1">
    <location>
        <begin position="54"/>
        <end position="73"/>
    </location>
</feature>
<keyword evidence="1" id="KW-1133">Transmembrane helix</keyword>
<dbReference type="RefSeq" id="WP_187428129.1">
    <property type="nucleotide sequence ID" value="NZ_CP143423.1"/>
</dbReference>
<sequence length="219" mass="24060">MSQTHKPQAYGHDDFEIEPIEGLPAEPPKGEQILWQGRPDWWALSIEALNLKWVAGYFALLAIWRFVSVVDLMPLGQAIGSAVPFVILGAVVCGMLMLVAYVQARATMYTVTDARVVLRIGAALTVTLNVPYTQINNAMLDLRKRGTGTIALDTMGDTRLSYLVCWPHARPWHFKEAQPALRCIPEAEKVAALLSEAAEARISIPKVARPITQTAVAAE</sequence>
<feature type="transmembrane region" description="Helical" evidence="1">
    <location>
        <begin position="85"/>
        <end position="104"/>
    </location>
</feature>
<dbReference type="EMBL" id="CP143423">
    <property type="protein sequence ID" value="WVX47190.1"/>
    <property type="molecule type" value="Genomic_DNA"/>
</dbReference>
<dbReference type="Proteomes" id="UP001318682">
    <property type="component" value="Chromosome"/>
</dbReference>
<evidence type="ECO:0000313" key="4">
    <source>
        <dbReference type="Proteomes" id="UP001318682"/>
    </source>
</evidence>
<name>A0ABZ2BP06_9RHOB</name>
<dbReference type="Pfam" id="PF03703">
    <property type="entry name" value="bPH_2"/>
    <property type="match status" value="1"/>
</dbReference>
<evidence type="ECO:0000259" key="2">
    <source>
        <dbReference type="Pfam" id="PF03703"/>
    </source>
</evidence>
<dbReference type="InterPro" id="IPR005182">
    <property type="entry name" value="YdbS-like_PH"/>
</dbReference>
<keyword evidence="4" id="KW-1185">Reference proteome</keyword>
<dbReference type="NCBIfam" id="NF040894">
    <property type="entry name" value="puhB_PGC"/>
    <property type="match status" value="1"/>
</dbReference>
<proteinExistence type="predicted"/>
<gene>
    <name evidence="3" type="ORF">ROLI_002550</name>
</gene>
<organism evidence="3 4">
    <name type="scientific">Roseobacter fucihabitans</name>
    <dbReference type="NCBI Taxonomy" id="1537242"/>
    <lineage>
        <taxon>Bacteria</taxon>
        <taxon>Pseudomonadati</taxon>
        <taxon>Pseudomonadota</taxon>
        <taxon>Alphaproteobacteria</taxon>
        <taxon>Rhodobacterales</taxon>
        <taxon>Roseobacteraceae</taxon>
        <taxon>Roseobacter</taxon>
    </lineage>
</organism>
<evidence type="ECO:0000313" key="3">
    <source>
        <dbReference type="EMBL" id="WVX47190.1"/>
    </source>
</evidence>
<protein>
    <recommendedName>
        <fullName evidence="2">YdbS-like PH domain-containing protein</fullName>
    </recommendedName>
</protein>
<reference evidence="4" key="2">
    <citation type="submission" date="2024-01" db="EMBL/GenBank/DDBJ databases">
        <title>Roseobacter fucihabitans sp. nov., isolated from the brown alga Fucus spiralis.</title>
        <authorList>
            <person name="Hahnke S."/>
            <person name="Berger M."/>
            <person name="Schlingloff A."/>
            <person name="Athale I."/>
            <person name="Neumann-Schaal M."/>
            <person name="Adenaya A."/>
            <person name="Poehlein A."/>
            <person name="Daniel R."/>
            <person name="Pertersen J."/>
            <person name="Brinkhoff T."/>
        </authorList>
    </citation>
    <scope>NUCLEOTIDE SEQUENCE [LARGE SCALE GENOMIC DNA]</scope>
    <source>
        <strain evidence="4">B14</strain>
    </source>
</reference>
<feature type="domain" description="YdbS-like PH" evidence="2">
    <location>
        <begin position="105"/>
        <end position="193"/>
    </location>
</feature>